<dbReference type="Pfam" id="PF00076">
    <property type="entry name" value="RRM_1"/>
    <property type="match status" value="1"/>
</dbReference>
<dbReference type="GO" id="GO:0010468">
    <property type="term" value="P:regulation of gene expression"/>
    <property type="evidence" value="ECO:0007669"/>
    <property type="project" value="UniProtKB-ARBA"/>
</dbReference>
<dbReference type="Gene3D" id="1.25.40.20">
    <property type="entry name" value="Ankyrin repeat-containing domain"/>
    <property type="match status" value="1"/>
</dbReference>
<evidence type="ECO:0000259" key="6">
    <source>
        <dbReference type="PROSITE" id="PS50102"/>
    </source>
</evidence>
<feature type="repeat" description="ANK" evidence="3">
    <location>
        <begin position="130"/>
        <end position="162"/>
    </location>
</feature>
<dbReference type="SMART" id="SM00248">
    <property type="entry name" value="ANK"/>
    <property type="match status" value="3"/>
</dbReference>
<keyword evidence="1" id="KW-0677">Repeat</keyword>
<keyword evidence="5" id="KW-0862">Zinc</keyword>
<dbReference type="InterPro" id="IPR002110">
    <property type="entry name" value="Ankyrin_rpt"/>
</dbReference>
<comment type="caution">
    <text evidence="8">The sequence shown here is derived from an EMBL/GenBank/DDBJ whole genome shotgun (WGS) entry which is preliminary data.</text>
</comment>
<feature type="repeat" description="ANK" evidence="3">
    <location>
        <begin position="163"/>
        <end position="201"/>
    </location>
</feature>
<dbReference type="SUPFAM" id="SSF54928">
    <property type="entry name" value="RNA-binding domain, RBD"/>
    <property type="match status" value="1"/>
</dbReference>
<dbReference type="Gene3D" id="3.30.70.330">
    <property type="match status" value="1"/>
</dbReference>
<evidence type="ECO:0000259" key="7">
    <source>
        <dbReference type="PROSITE" id="PS50103"/>
    </source>
</evidence>
<dbReference type="PROSITE" id="PS50088">
    <property type="entry name" value="ANK_REPEAT"/>
    <property type="match status" value="2"/>
</dbReference>
<accession>A0A2P6S519</accession>
<keyword evidence="5" id="KW-0479">Metal-binding</keyword>
<dbReference type="Gramene" id="PRQ53762">
    <property type="protein sequence ID" value="PRQ53762"/>
    <property type="gene ID" value="RchiOBHm_Chr2g0170061"/>
</dbReference>
<dbReference type="PROSITE" id="PS50102">
    <property type="entry name" value="RRM"/>
    <property type="match status" value="1"/>
</dbReference>
<reference evidence="8 9" key="1">
    <citation type="journal article" date="2018" name="Nat. Genet.">
        <title>The Rosa genome provides new insights in the design of modern roses.</title>
        <authorList>
            <person name="Bendahmane M."/>
        </authorList>
    </citation>
    <scope>NUCLEOTIDE SEQUENCE [LARGE SCALE GENOMIC DNA]</scope>
    <source>
        <strain evidence="9">cv. Old Blush</strain>
    </source>
</reference>
<keyword evidence="5" id="KW-0863">Zinc-finger</keyword>
<dbReference type="SUPFAM" id="SSF48403">
    <property type="entry name" value="Ankyrin repeat"/>
    <property type="match status" value="1"/>
</dbReference>
<keyword evidence="9" id="KW-1185">Reference proteome</keyword>
<feature type="domain" description="RRM" evidence="6">
    <location>
        <begin position="377"/>
        <end position="432"/>
    </location>
</feature>
<dbReference type="InterPro" id="IPR000504">
    <property type="entry name" value="RRM_dom"/>
</dbReference>
<dbReference type="EMBL" id="PDCK01000040">
    <property type="protein sequence ID" value="PRQ53762.1"/>
    <property type="molecule type" value="Genomic_DNA"/>
</dbReference>
<dbReference type="InterPro" id="IPR035979">
    <property type="entry name" value="RBD_domain_sf"/>
</dbReference>
<dbReference type="Proteomes" id="UP000238479">
    <property type="component" value="Chromosome 2"/>
</dbReference>
<organism evidence="8 9">
    <name type="scientific">Rosa chinensis</name>
    <name type="common">China rose</name>
    <dbReference type="NCBI Taxonomy" id="74649"/>
    <lineage>
        <taxon>Eukaryota</taxon>
        <taxon>Viridiplantae</taxon>
        <taxon>Streptophyta</taxon>
        <taxon>Embryophyta</taxon>
        <taxon>Tracheophyta</taxon>
        <taxon>Spermatophyta</taxon>
        <taxon>Magnoliopsida</taxon>
        <taxon>eudicotyledons</taxon>
        <taxon>Gunneridae</taxon>
        <taxon>Pentapetalae</taxon>
        <taxon>rosids</taxon>
        <taxon>fabids</taxon>
        <taxon>Rosales</taxon>
        <taxon>Rosaceae</taxon>
        <taxon>Rosoideae</taxon>
        <taxon>Rosoideae incertae sedis</taxon>
        <taxon>Rosa</taxon>
    </lineage>
</organism>
<dbReference type="PANTHER" id="PTHR24203:SF86">
    <property type="entry name" value="PROTEASOME 26S SUBUNIT, NON-ATPASE 10"/>
    <property type="match status" value="1"/>
</dbReference>
<evidence type="ECO:0000256" key="1">
    <source>
        <dbReference type="ARBA" id="ARBA00022737"/>
    </source>
</evidence>
<dbReference type="PANTHER" id="PTHR24203">
    <property type="entry name" value="ANKYRIN REPEAT FAMILY PROTEIN"/>
    <property type="match status" value="1"/>
</dbReference>
<dbReference type="AlphaFoldDB" id="A0A2P6S519"/>
<dbReference type="InterPro" id="IPR000571">
    <property type="entry name" value="Znf_CCCH"/>
</dbReference>
<keyword evidence="4" id="KW-0694">RNA-binding</keyword>
<dbReference type="PROSITE" id="PS50103">
    <property type="entry name" value="ZF_C3H1"/>
    <property type="match status" value="1"/>
</dbReference>
<evidence type="ECO:0000313" key="8">
    <source>
        <dbReference type="EMBL" id="PRQ53762.1"/>
    </source>
</evidence>
<dbReference type="STRING" id="74649.A0A2P6S519"/>
<keyword evidence="2 3" id="KW-0040">ANK repeat</keyword>
<feature type="zinc finger region" description="C3H1-type" evidence="5">
    <location>
        <begin position="329"/>
        <end position="357"/>
    </location>
</feature>
<feature type="domain" description="C3H1-type" evidence="7">
    <location>
        <begin position="329"/>
        <end position="357"/>
    </location>
</feature>
<dbReference type="InterPro" id="IPR036770">
    <property type="entry name" value="Ankyrin_rpt-contain_sf"/>
</dbReference>
<dbReference type="GO" id="GO:0008270">
    <property type="term" value="F:zinc ion binding"/>
    <property type="evidence" value="ECO:0007669"/>
    <property type="project" value="UniProtKB-KW"/>
</dbReference>
<protein>
    <submittedName>
        <fullName evidence="8">Putative transcription factor C3H family</fullName>
    </submittedName>
</protein>
<evidence type="ECO:0000256" key="5">
    <source>
        <dbReference type="PROSITE-ProRule" id="PRU00723"/>
    </source>
</evidence>
<name>A0A2P6S519_ROSCH</name>
<evidence type="ECO:0000256" key="2">
    <source>
        <dbReference type="ARBA" id="ARBA00023043"/>
    </source>
</evidence>
<sequence length="441" mass="48897">MEVRRSPNFNLVIHSSEKDLSTVKLLSEKTKKIAEVAYSFAVKGRVASLTALLIVAAKKVNNSVLELRDSDTGRKEKVTIYECLIREALALGCRTRESENSERRKLLVCEIELLQLFGVVAQSSGGGDKKVTSPLILAAQRGDGGVIQLLLKTNIHVNDADADGNSALHWILGLSRLSCPLQIRIVLLLIEHGALVSQRNKLGLTAFHIAAGNGKAEALEYWSSEPASLVEGLNANIYFVHEFMEYCPNASTQRAIDLATSQEMRYILQNPTTISLINHAFPYQLKCMALELADEETTTKRHTRACLYLYFVHGSQVVTPVNARNVNSSTKADVCKYFNRHQGCVRGAKCFNSHCEESQKVEGEDRNHSSADKLLKRKIFVGRLPPSVDSDALRKLCEEEFGSVEDAVVIVTQIENKIQSRGFGLVTYSHLEGRNLLQKPC</sequence>
<evidence type="ECO:0000313" key="9">
    <source>
        <dbReference type="Proteomes" id="UP000238479"/>
    </source>
</evidence>
<dbReference type="InterPro" id="IPR012677">
    <property type="entry name" value="Nucleotide-bd_a/b_plait_sf"/>
</dbReference>
<evidence type="ECO:0000256" key="4">
    <source>
        <dbReference type="PROSITE-ProRule" id="PRU00176"/>
    </source>
</evidence>
<proteinExistence type="predicted"/>
<gene>
    <name evidence="8" type="ORF">RchiOBHm_Chr2g0170061</name>
</gene>
<evidence type="ECO:0000256" key="3">
    <source>
        <dbReference type="PROSITE-ProRule" id="PRU00023"/>
    </source>
</evidence>
<dbReference type="GO" id="GO:0003723">
    <property type="term" value="F:RNA binding"/>
    <property type="evidence" value="ECO:0007669"/>
    <property type="project" value="UniProtKB-UniRule"/>
</dbReference>